<evidence type="ECO:0000256" key="1">
    <source>
        <dbReference type="ARBA" id="ARBA00004123"/>
    </source>
</evidence>
<dbReference type="CDD" id="cd00067">
    <property type="entry name" value="GAL4"/>
    <property type="match status" value="1"/>
</dbReference>
<dbReference type="PANTHER" id="PTHR37534:SF11">
    <property type="entry name" value="ZN(II)2CYS6 TRANSCRIPTION FACTOR (EUROFUNG)"/>
    <property type="match status" value="1"/>
</dbReference>
<dbReference type="EMBL" id="MCFA01000012">
    <property type="protein sequence ID" value="ORY17390.1"/>
    <property type="molecule type" value="Genomic_DNA"/>
</dbReference>
<evidence type="ECO:0000259" key="4">
    <source>
        <dbReference type="PROSITE" id="PS50048"/>
    </source>
</evidence>
<evidence type="ECO:0000256" key="2">
    <source>
        <dbReference type="ARBA" id="ARBA00023242"/>
    </source>
</evidence>
<name>A0A1Y2A4X5_9PLEO</name>
<dbReference type="Pfam" id="PF00172">
    <property type="entry name" value="Zn_clus"/>
    <property type="match status" value="1"/>
</dbReference>
<protein>
    <submittedName>
        <fullName evidence="5">Fungal-specific transcription factor domain-domain-containing protein</fullName>
    </submittedName>
</protein>
<dbReference type="GO" id="GO:0045944">
    <property type="term" value="P:positive regulation of transcription by RNA polymerase II"/>
    <property type="evidence" value="ECO:0007669"/>
    <property type="project" value="TreeGrafter"/>
</dbReference>
<feature type="region of interest" description="Disordered" evidence="3">
    <location>
        <begin position="1"/>
        <end position="22"/>
    </location>
</feature>
<evidence type="ECO:0000256" key="3">
    <source>
        <dbReference type="SAM" id="MobiDB-lite"/>
    </source>
</evidence>
<organism evidence="5 6">
    <name type="scientific">Clohesyomyces aquaticus</name>
    <dbReference type="NCBI Taxonomy" id="1231657"/>
    <lineage>
        <taxon>Eukaryota</taxon>
        <taxon>Fungi</taxon>
        <taxon>Dikarya</taxon>
        <taxon>Ascomycota</taxon>
        <taxon>Pezizomycotina</taxon>
        <taxon>Dothideomycetes</taxon>
        <taxon>Pleosporomycetidae</taxon>
        <taxon>Pleosporales</taxon>
        <taxon>Lindgomycetaceae</taxon>
        <taxon>Clohesyomyces</taxon>
    </lineage>
</organism>
<dbReference type="PROSITE" id="PS00463">
    <property type="entry name" value="ZN2_CY6_FUNGAL_1"/>
    <property type="match status" value="1"/>
</dbReference>
<comment type="caution">
    <text evidence="5">The sequence shown here is derived from an EMBL/GenBank/DDBJ whole genome shotgun (WGS) entry which is preliminary data.</text>
</comment>
<feature type="compositionally biased region" description="Basic and acidic residues" evidence="3">
    <location>
        <begin position="1"/>
        <end position="13"/>
    </location>
</feature>
<dbReference type="GO" id="GO:0005634">
    <property type="term" value="C:nucleus"/>
    <property type="evidence" value="ECO:0007669"/>
    <property type="project" value="UniProtKB-SubCell"/>
</dbReference>
<keyword evidence="6" id="KW-1185">Reference proteome</keyword>
<dbReference type="AlphaFoldDB" id="A0A1Y2A4X5"/>
<dbReference type="PROSITE" id="PS50048">
    <property type="entry name" value="ZN2_CY6_FUNGAL_2"/>
    <property type="match status" value="1"/>
</dbReference>
<dbReference type="GO" id="GO:0008270">
    <property type="term" value="F:zinc ion binding"/>
    <property type="evidence" value="ECO:0007669"/>
    <property type="project" value="InterPro"/>
</dbReference>
<dbReference type="GO" id="GO:0000981">
    <property type="term" value="F:DNA-binding transcription factor activity, RNA polymerase II-specific"/>
    <property type="evidence" value="ECO:0007669"/>
    <property type="project" value="InterPro"/>
</dbReference>
<dbReference type="Pfam" id="PF11951">
    <property type="entry name" value="Fungal_trans_2"/>
    <property type="match status" value="1"/>
</dbReference>
<feature type="region of interest" description="Disordered" evidence="3">
    <location>
        <begin position="109"/>
        <end position="147"/>
    </location>
</feature>
<dbReference type="SMART" id="SM00066">
    <property type="entry name" value="GAL4"/>
    <property type="match status" value="1"/>
</dbReference>
<keyword evidence="2" id="KW-0539">Nucleus</keyword>
<evidence type="ECO:0000313" key="6">
    <source>
        <dbReference type="Proteomes" id="UP000193144"/>
    </source>
</evidence>
<dbReference type="InterPro" id="IPR021858">
    <property type="entry name" value="Fun_TF"/>
</dbReference>
<gene>
    <name evidence="5" type="ORF">BCR34DRAFT_621851</name>
</gene>
<accession>A0A1Y2A4X5</accession>
<comment type="subcellular location">
    <subcellularLocation>
        <location evidence="1">Nucleus</location>
    </subcellularLocation>
</comment>
<dbReference type="InterPro" id="IPR001138">
    <property type="entry name" value="Zn2Cys6_DnaBD"/>
</dbReference>
<reference evidence="5 6" key="1">
    <citation type="submission" date="2016-07" db="EMBL/GenBank/DDBJ databases">
        <title>Pervasive Adenine N6-methylation of Active Genes in Fungi.</title>
        <authorList>
            <consortium name="DOE Joint Genome Institute"/>
            <person name="Mondo S.J."/>
            <person name="Dannebaum R.O."/>
            <person name="Kuo R.C."/>
            <person name="Labutti K."/>
            <person name="Haridas S."/>
            <person name="Kuo A."/>
            <person name="Salamov A."/>
            <person name="Ahrendt S.R."/>
            <person name="Lipzen A."/>
            <person name="Sullivan W."/>
            <person name="Andreopoulos W.B."/>
            <person name="Clum A."/>
            <person name="Lindquist E."/>
            <person name="Daum C."/>
            <person name="Ramamoorthy G.K."/>
            <person name="Gryganskyi A."/>
            <person name="Culley D."/>
            <person name="Magnuson J.K."/>
            <person name="James T.Y."/>
            <person name="O'Malley M.A."/>
            <person name="Stajich J.E."/>
            <person name="Spatafora J.W."/>
            <person name="Visel A."/>
            <person name="Grigoriev I.V."/>
        </authorList>
    </citation>
    <scope>NUCLEOTIDE SEQUENCE [LARGE SCALE GENOMIC DNA]</scope>
    <source>
        <strain evidence="5 6">CBS 115471</strain>
    </source>
</reference>
<feature type="domain" description="Zn(2)-C6 fungal-type" evidence="4">
    <location>
        <begin position="23"/>
        <end position="51"/>
    </location>
</feature>
<dbReference type="GO" id="GO:0000976">
    <property type="term" value="F:transcription cis-regulatory region binding"/>
    <property type="evidence" value="ECO:0007669"/>
    <property type="project" value="TreeGrafter"/>
</dbReference>
<dbReference type="PANTHER" id="PTHR37534">
    <property type="entry name" value="TRANSCRIPTIONAL ACTIVATOR PROTEIN UGA3"/>
    <property type="match status" value="1"/>
</dbReference>
<dbReference type="Gene3D" id="4.10.240.10">
    <property type="entry name" value="Zn(2)-C6 fungal-type DNA-binding domain"/>
    <property type="match status" value="1"/>
</dbReference>
<dbReference type="Proteomes" id="UP000193144">
    <property type="component" value="Unassembled WGS sequence"/>
</dbReference>
<proteinExistence type="predicted"/>
<evidence type="ECO:0000313" key="5">
    <source>
        <dbReference type="EMBL" id="ORY17390.1"/>
    </source>
</evidence>
<dbReference type="SUPFAM" id="SSF57701">
    <property type="entry name" value="Zn2/Cys6 DNA-binding domain"/>
    <property type="match status" value="1"/>
</dbReference>
<sequence>MATLTREKTLLKDQKKKTKSRNGCGRCKLKRLKCDETAPACLQCKKRNVSCPGYEKTLKWSTKYEVFQPMHFEPHSATSESPTSPVVTEIALPPDVVSGFEALAAVLPASKKKQQPEQKEASEKASPEVVEQPESTPSLETVENDEDLEEFRPDIMDDFDVNDPMLFEGLLEHAETIDEYFPSLSLDTLELLEPDAFLDDVELGFEEPDRPADETAVGPSTSRLSRSLLLDYYRLPNPSPTSSSLDDIESILVQHYFKDVCVLFSSFDSALNPFRTTIGRLFQDSPSMYYAIQSMAAAHLANTFPNMTSIGMEMQMKARQCLQEELPLVQSGQSRVGKTFLTIILLGLTTCWHESSNIGEEFLTTARSLILPKLISSSEDEGVQRDNQFFEESLIYWEMLMGFVSQDAMTFSPGSAMRRGSRKSAQAARRPDGKIVPHPWTGIAPTVQMMFAEVGRLVRRERMLHLSGDVDVRRMQENLLNAAALEEDLLAAEYPMADELADTGDERTSNHDFVVLAEAYRCTGLLELYQVFPSILRKRLGTDKFTWANNVEFEFPTPRFETPYEDTDTKLWINSLALHVLSTLESLPSSSGTCCLQPILLVAAASELKFVSSVDYFDIFANDAKVLNARDFAHRRLEEYALRLPAKPLRKMIELVKEVWWRLDNGQEAFWIDVMVEKGWHTVMG</sequence>
<feature type="compositionally biased region" description="Basic and acidic residues" evidence="3">
    <location>
        <begin position="114"/>
        <end position="126"/>
    </location>
</feature>
<dbReference type="InterPro" id="IPR036864">
    <property type="entry name" value="Zn2-C6_fun-type_DNA-bd_sf"/>
</dbReference>
<dbReference type="OrthoDB" id="4835445at2759"/>